<dbReference type="EMBL" id="AMCV02000036">
    <property type="protein sequence ID" value="TDZ16184.1"/>
    <property type="molecule type" value="Genomic_DNA"/>
</dbReference>
<dbReference type="STRING" id="1213857.A0A484FEA2"/>
<dbReference type="Proteomes" id="UP000014480">
    <property type="component" value="Unassembled WGS sequence"/>
</dbReference>
<dbReference type="AlphaFoldDB" id="A0A484FEA2"/>
<protein>
    <recommendedName>
        <fullName evidence="2">Non-haem dioxygenase N-terminal domain-containing protein</fullName>
    </recommendedName>
</protein>
<dbReference type="Pfam" id="PF14226">
    <property type="entry name" value="DIOX_N"/>
    <property type="match status" value="1"/>
</dbReference>
<dbReference type="OrthoDB" id="406156at2759"/>
<name>A0A484FEA2_COLOR</name>
<comment type="caution">
    <text evidence="3">The sequence shown here is derived from an EMBL/GenBank/DDBJ whole genome shotgun (WGS) entry which is preliminary data.</text>
</comment>
<sequence length="758" mass="86520">MAPSAVSPPPSTESKVLVKPWSRPHETKEDLQWAPLTTIDLSRFDEPGAKQELAKQLYDAITRVGFWVVIGTGIDDERVLRQFSIGNTFFQEPLKEKRKHPCNFAQGEYFGYRENERWIGDTGVKENIEMLNIHKDIPAWKDVGRHRIIEDHWSEIRAFHRDVWEVARKLFVLISIILELPENYLAGAHAYDEVSDDHLRYMIYNVRTDEEWDKAQAYYKGGHTDFSHKWIHQIHNPSHFFLTVENKARNPFNLCIKAGTRGKRRLAMARTPRLDPYARLLSRFYEVLVLLAILRPVGGPHIASHFNYYSENDRRRRFLTNLAFICDYTKGGGSTAAVAVEERDDCYVFWVASNEGASNGTRQFLEGVLNGLKDVANKSEQQTLPTKEALMAKCIAFASKRLKKETKLLCNAAMACSTYLKDFESSHSELSAWLESLKDLDSAVLEACKMAFEQRKDDNLRLIQDLGRASKQGVETPHAQHFRRVRHMIGRLAAHTRAVEQLIEDSSSACTLLDSFRVETVERPPSAPVPPADSHTTLNGILRRLLPANDTRYDDFLGFLSALDEQVGLELEIRDKFEPGKIKPSVHAEVQILHHFYERRLKFAAQDRYIACSKFACICCASYFRHHPARVQPLDCHQKTYTKWGIVDLPQGAKDSQWLSRRKILNDVISDLRAVVHDRISELHSSSRSYPDSLTAITTSSMMRDDEYSEDTADAYSDVDDDSQKTDYTAEHILELSNLVLSDDLIDNVETDSGGVGL</sequence>
<dbReference type="InterPro" id="IPR027796">
    <property type="entry name" value="OTT_1508_deam-like"/>
</dbReference>
<feature type="domain" description="Non-haem dioxygenase N-terminal" evidence="2">
    <location>
        <begin position="38"/>
        <end position="140"/>
    </location>
</feature>
<evidence type="ECO:0000313" key="3">
    <source>
        <dbReference type="EMBL" id="TDZ16184.1"/>
    </source>
</evidence>
<gene>
    <name evidence="3" type="ORF">Cob_v010824</name>
</gene>
<dbReference type="Gene3D" id="2.60.120.330">
    <property type="entry name" value="B-lactam Antibiotic, Isopenicillin N Synthase, Chain"/>
    <property type="match status" value="1"/>
</dbReference>
<feature type="region of interest" description="Disordered" evidence="1">
    <location>
        <begin position="1"/>
        <end position="26"/>
    </location>
</feature>
<dbReference type="PANTHER" id="PTHR42037">
    <property type="match status" value="1"/>
</dbReference>
<reference evidence="4" key="2">
    <citation type="journal article" date="2019" name="Mol. Plant Microbe Interact.">
        <title>Genome sequence resources for four phytopathogenic fungi from the Colletotrichum orbiculare species complex.</title>
        <authorList>
            <person name="Gan P."/>
            <person name="Tsushima A."/>
            <person name="Narusaka M."/>
            <person name="Narusaka Y."/>
            <person name="Takano Y."/>
            <person name="Kubo Y."/>
            <person name="Shirasu K."/>
        </authorList>
    </citation>
    <scope>GENOME REANNOTATION</scope>
    <source>
        <strain evidence="4">104-T / ATCC 96160 / CBS 514.97 / LARS 414 / MAFF 240422</strain>
    </source>
</reference>
<dbReference type="InterPro" id="IPR026992">
    <property type="entry name" value="DIOX_N"/>
</dbReference>
<evidence type="ECO:0000313" key="4">
    <source>
        <dbReference type="Proteomes" id="UP000014480"/>
    </source>
</evidence>
<organism evidence="3 4">
    <name type="scientific">Colletotrichum orbiculare (strain 104-T / ATCC 96160 / CBS 514.97 / LARS 414 / MAFF 240422)</name>
    <name type="common">Cucumber anthracnose fungus</name>
    <name type="synonym">Colletotrichum lagenarium</name>
    <dbReference type="NCBI Taxonomy" id="1213857"/>
    <lineage>
        <taxon>Eukaryota</taxon>
        <taxon>Fungi</taxon>
        <taxon>Dikarya</taxon>
        <taxon>Ascomycota</taxon>
        <taxon>Pezizomycotina</taxon>
        <taxon>Sordariomycetes</taxon>
        <taxon>Hypocreomycetidae</taxon>
        <taxon>Glomerellales</taxon>
        <taxon>Glomerellaceae</taxon>
        <taxon>Colletotrichum</taxon>
        <taxon>Colletotrichum orbiculare species complex</taxon>
    </lineage>
</organism>
<keyword evidence="4" id="KW-1185">Reference proteome</keyword>
<accession>A0A484FEA2</accession>
<dbReference type="InterPro" id="IPR027443">
    <property type="entry name" value="IPNS-like_sf"/>
</dbReference>
<dbReference type="PANTHER" id="PTHR42037:SF1">
    <property type="match status" value="1"/>
</dbReference>
<evidence type="ECO:0000256" key="1">
    <source>
        <dbReference type="SAM" id="MobiDB-lite"/>
    </source>
</evidence>
<feature type="compositionally biased region" description="Pro residues" evidence="1">
    <location>
        <begin position="1"/>
        <end position="11"/>
    </location>
</feature>
<dbReference type="SUPFAM" id="SSF51197">
    <property type="entry name" value="Clavaminate synthase-like"/>
    <property type="match status" value="1"/>
</dbReference>
<dbReference type="Pfam" id="PF14441">
    <property type="entry name" value="OTT_1508_deam"/>
    <property type="match status" value="1"/>
</dbReference>
<evidence type="ECO:0000259" key="2">
    <source>
        <dbReference type="Pfam" id="PF14226"/>
    </source>
</evidence>
<proteinExistence type="predicted"/>
<reference evidence="4" key="1">
    <citation type="journal article" date="2013" name="New Phytol.">
        <title>Comparative genomic and transcriptomic analyses reveal the hemibiotrophic stage shift of Colletotrichum fungi.</title>
        <authorList>
            <person name="Gan P."/>
            <person name="Ikeda K."/>
            <person name="Irieda H."/>
            <person name="Narusaka M."/>
            <person name="O'Connell R.J."/>
            <person name="Narusaka Y."/>
            <person name="Takano Y."/>
            <person name="Kubo Y."/>
            <person name="Shirasu K."/>
        </authorList>
    </citation>
    <scope>NUCLEOTIDE SEQUENCE [LARGE SCALE GENOMIC DNA]</scope>
    <source>
        <strain evidence="4">104-T / ATCC 96160 / CBS 514.97 / LARS 414 / MAFF 240422</strain>
    </source>
</reference>